<dbReference type="GO" id="GO:0004252">
    <property type="term" value="F:serine-type endopeptidase activity"/>
    <property type="evidence" value="ECO:0007669"/>
    <property type="project" value="TreeGrafter"/>
</dbReference>
<organism evidence="3 4">
    <name type="scientific">Cognatilysobacter bugurensis</name>
    <dbReference type="NCBI Taxonomy" id="543356"/>
    <lineage>
        <taxon>Bacteria</taxon>
        <taxon>Pseudomonadati</taxon>
        <taxon>Pseudomonadota</taxon>
        <taxon>Gammaproteobacteria</taxon>
        <taxon>Lysobacterales</taxon>
        <taxon>Lysobacteraceae</taxon>
        <taxon>Cognatilysobacter</taxon>
    </lineage>
</organism>
<evidence type="ECO:0000256" key="1">
    <source>
        <dbReference type="ARBA" id="ARBA00022801"/>
    </source>
</evidence>
<reference evidence="3" key="1">
    <citation type="journal article" date="2014" name="Int. J. Syst. Evol. Microbiol.">
        <title>Complete genome sequence of Corynebacterium casei LMG S-19264T (=DSM 44701T), isolated from a smear-ripened cheese.</title>
        <authorList>
            <consortium name="US DOE Joint Genome Institute (JGI-PGF)"/>
            <person name="Walter F."/>
            <person name="Albersmeier A."/>
            <person name="Kalinowski J."/>
            <person name="Ruckert C."/>
        </authorList>
    </citation>
    <scope>NUCLEOTIDE SEQUENCE</scope>
    <source>
        <strain evidence="3">KCTC 23077</strain>
    </source>
</reference>
<dbReference type="Gene3D" id="3.40.50.1820">
    <property type="entry name" value="alpha/beta hydrolase"/>
    <property type="match status" value="1"/>
</dbReference>
<gene>
    <name evidence="3" type="ORF">GCM10007067_12210</name>
</gene>
<comment type="caution">
    <text evidence="3">The sequence shown here is derived from an EMBL/GenBank/DDBJ whole genome shotgun (WGS) entry which is preliminary data.</text>
</comment>
<reference evidence="3" key="2">
    <citation type="submission" date="2020-09" db="EMBL/GenBank/DDBJ databases">
        <authorList>
            <person name="Sun Q."/>
            <person name="Kim S."/>
        </authorList>
    </citation>
    <scope>NUCLEOTIDE SEQUENCE</scope>
    <source>
        <strain evidence="3">KCTC 23077</strain>
    </source>
</reference>
<dbReference type="PANTHER" id="PTHR42776">
    <property type="entry name" value="SERINE PEPTIDASE S9 FAMILY MEMBER"/>
    <property type="match status" value="1"/>
</dbReference>
<dbReference type="SUPFAM" id="SSF53474">
    <property type="entry name" value="alpha/beta-Hydrolases"/>
    <property type="match status" value="1"/>
</dbReference>
<dbReference type="GO" id="GO:0006508">
    <property type="term" value="P:proteolysis"/>
    <property type="evidence" value="ECO:0007669"/>
    <property type="project" value="InterPro"/>
</dbReference>
<dbReference type="AlphaFoldDB" id="A0A918W865"/>
<dbReference type="PANTHER" id="PTHR42776:SF27">
    <property type="entry name" value="DIPEPTIDYL PEPTIDASE FAMILY MEMBER 6"/>
    <property type="match status" value="1"/>
</dbReference>
<keyword evidence="1" id="KW-0378">Hydrolase</keyword>
<dbReference type="InterPro" id="IPR001375">
    <property type="entry name" value="Peptidase_S9_cat"/>
</dbReference>
<evidence type="ECO:0000259" key="2">
    <source>
        <dbReference type="Pfam" id="PF00326"/>
    </source>
</evidence>
<accession>A0A918W865</accession>
<feature type="domain" description="Peptidase S9 prolyl oligopeptidase catalytic" evidence="2">
    <location>
        <begin position="430"/>
        <end position="638"/>
    </location>
</feature>
<dbReference type="InterPro" id="IPR029058">
    <property type="entry name" value="AB_hydrolase_fold"/>
</dbReference>
<name>A0A918W865_9GAMM</name>
<sequence>MLALLLPAVVSAETGAPYKIEEFIRKDRFQTVRISPKGTYVAATVPVDDKTVLVVLKPGQQKPISHFNLRGKSHVMDFAWANDERLLFTVGVKDGLLEEPMPQGEIWGMDADGTNTKMLAGWHNADSTSGRTGGRAREPVFATLIDSLENDDDKAIISVFQPGATYTSAERMDVKSGARIPIAQAPVPRASFVTDRQGAVRFALGANNDNVSKLYYRKDEKAPWKLLEDEGVSGRMLFPLDFSADDRLVYMQAEHRTGPDSIVSFDVATEQMKEMARDDFVDPSGLVNAVGKSYPIGVQFDDPTPRFHYFEPDSPDAKLHKTLQTSFSGDTVVAGANTTERGEALLFTYSDRNPGDYFVFNLDTKQAQHLISRKDWIDPNTASETRVLEFQARDGRKIQAFLTVPKGSDGKNLPLVVNPHGGPIGVADGWSYAGERQMLAANGYAVLQVNFRGSGGYGREHQLAGYKQWGRAMQDDLTDATHWAIKSGVADPKRICVYGASYGGYASLMGVAKEPSLYRCAVGYVGVYDLNMMYSRGDVPQQLSGVNFLKDALGTEGLAETSPNKLASRIKVPVFLAAGGEDKRAPQEHSEAMERALKEAGVPVETLYYRTEGHGFYKVEHSLEFYTRLLSFLDRHIGPGAASSSKAN</sequence>
<dbReference type="Pfam" id="PF00326">
    <property type="entry name" value="Peptidase_S9"/>
    <property type="match status" value="1"/>
</dbReference>
<evidence type="ECO:0000313" key="4">
    <source>
        <dbReference type="Proteomes" id="UP000646426"/>
    </source>
</evidence>
<evidence type="ECO:0000313" key="3">
    <source>
        <dbReference type="EMBL" id="GHA76531.1"/>
    </source>
</evidence>
<dbReference type="Proteomes" id="UP000646426">
    <property type="component" value="Unassembled WGS sequence"/>
</dbReference>
<protein>
    <submittedName>
        <fullName evidence="3">Peptidase S9</fullName>
    </submittedName>
</protein>
<proteinExistence type="predicted"/>
<dbReference type="EMBL" id="BMYD01000001">
    <property type="protein sequence ID" value="GHA76531.1"/>
    <property type="molecule type" value="Genomic_DNA"/>
</dbReference>
<dbReference type="SUPFAM" id="SSF82171">
    <property type="entry name" value="DPP6 N-terminal domain-like"/>
    <property type="match status" value="1"/>
</dbReference>
<keyword evidence="4" id="KW-1185">Reference proteome</keyword>